<dbReference type="GO" id="GO:0016616">
    <property type="term" value="F:oxidoreductase activity, acting on the CH-OH group of donors, NAD or NADP as acceptor"/>
    <property type="evidence" value="ECO:0007669"/>
    <property type="project" value="InterPro"/>
</dbReference>
<proteinExistence type="inferred from homology"/>
<evidence type="ECO:0000256" key="1">
    <source>
        <dbReference type="ARBA" id="ARBA00001911"/>
    </source>
</evidence>
<dbReference type="Pfam" id="PF02056">
    <property type="entry name" value="Glyco_hydro_4"/>
    <property type="match status" value="1"/>
</dbReference>
<organism evidence="11">
    <name type="scientific">marine sediment metagenome</name>
    <dbReference type="NCBI Taxonomy" id="412755"/>
    <lineage>
        <taxon>unclassified sequences</taxon>
        <taxon>metagenomes</taxon>
        <taxon>ecological metagenomes</taxon>
    </lineage>
</organism>
<evidence type="ECO:0000256" key="7">
    <source>
        <dbReference type="ARBA" id="ARBA00023211"/>
    </source>
</evidence>
<dbReference type="Pfam" id="PF11975">
    <property type="entry name" value="Glyco_hydro_4C"/>
    <property type="match status" value="1"/>
</dbReference>
<dbReference type="InterPro" id="IPR015955">
    <property type="entry name" value="Lactate_DH/Glyco_Ohase_4_C"/>
</dbReference>
<dbReference type="SUPFAM" id="SSF56327">
    <property type="entry name" value="LDH C-terminal domain-like"/>
    <property type="match status" value="1"/>
</dbReference>
<gene>
    <name evidence="11" type="ORF">S01H1_72258</name>
</gene>
<evidence type="ECO:0000313" key="11">
    <source>
        <dbReference type="EMBL" id="GAG33701.1"/>
    </source>
</evidence>
<feature type="domain" description="Glycosyl hydrolase family 4 C-terminal" evidence="10">
    <location>
        <begin position="157"/>
        <end position="219"/>
    </location>
</feature>
<dbReference type="PANTHER" id="PTHR32092">
    <property type="entry name" value="6-PHOSPHO-BETA-GLUCOSIDASE-RELATED"/>
    <property type="match status" value="1"/>
</dbReference>
<dbReference type="InterPro" id="IPR001088">
    <property type="entry name" value="Glyco_hydro_4"/>
</dbReference>
<feature type="non-terminal residue" evidence="11">
    <location>
        <position position="1"/>
    </location>
</feature>
<dbReference type="GO" id="GO:0046872">
    <property type="term" value="F:metal ion binding"/>
    <property type="evidence" value="ECO:0007669"/>
    <property type="project" value="UniProtKB-KW"/>
</dbReference>
<comment type="caution">
    <text evidence="11">The sequence shown here is derived from an EMBL/GenBank/DDBJ whole genome shotgun (WGS) entry which is preliminary data.</text>
</comment>
<dbReference type="InterPro" id="IPR053715">
    <property type="entry name" value="GH4_Enzyme_sf"/>
</dbReference>
<evidence type="ECO:0000256" key="3">
    <source>
        <dbReference type="ARBA" id="ARBA00010141"/>
    </source>
</evidence>
<evidence type="ECO:0000256" key="5">
    <source>
        <dbReference type="ARBA" id="ARBA00022801"/>
    </source>
</evidence>
<keyword evidence="9" id="KW-0326">Glycosidase</keyword>
<keyword evidence="6" id="KW-0520">NAD</keyword>
<dbReference type="PRINTS" id="PR00732">
    <property type="entry name" value="GLHYDRLASE4"/>
</dbReference>
<keyword evidence="7" id="KW-0464">Manganese</keyword>
<evidence type="ECO:0000256" key="4">
    <source>
        <dbReference type="ARBA" id="ARBA00022723"/>
    </source>
</evidence>
<dbReference type="SUPFAM" id="SSF51735">
    <property type="entry name" value="NAD(P)-binding Rossmann-fold domains"/>
    <property type="match status" value="1"/>
</dbReference>
<evidence type="ECO:0000256" key="2">
    <source>
        <dbReference type="ARBA" id="ARBA00001936"/>
    </source>
</evidence>
<dbReference type="Gene3D" id="3.90.1820.10">
    <property type="entry name" value="AglA-like glucosidase"/>
    <property type="match status" value="1"/>
</dbReference>
<evidence type="ECO:0000256" key="8">
    <source>
        <dbReference type="ARBA" id="ARBA00023277"/>
    </source>
</evidence>
<dbReference type="EMBL" id="BARS01048174">
    <property type="protein sequence ID" value="GAG33701.1"/>
    <property type="molecule type" value="Genomic_DNA"/>
</dbReference>
<protein>
    <recommendedName>
        <fullName evidence="10">Glycosyl hydrolase family 4 C-terminal domain-containing protein</fullName>
    </recommendedName>
</protein>
<accession>X0YA15</accession>
<comment type="cofactor">
    <cofactor evidence="1">
        <name>NAD(+)</name>
        <dbReference type="ChEBI" id="CHEBI:57540"/>
    </cofactor>
</comment>
<keyword evidence="5" id="KW-0378">Hydrolase</keyword>
<dbReference type="PANTHER" id="PTHR32092:SF5">
    <property type="entry name" value="6-PHOSPHO-BETA-GLUCOSIDASE"/>
    <property type="match status" value="1"/>
</dbReference>
<evidence type="ECO:0000256" key="9">
    <source>
        <dbReference type="ARBA" id="ARBA00023295"/>
    </source>
</evidence>
<dbReference type="GO" id="GO:0004553">
    <property type="term" value="F:hydrolase activity, hydrolyzing O-glycosyl compounds"/>
    <property type="evidence" value="ECO:0007669"/>
    <property type="project" value="InterPro"/>
</dbReference>
<keyword evidence="4" id="KW-0479">Metal-binding</keyword>
<name>X0YA15_9ZZZZ</name>
<dbReference type="InterPro" id="IPR036291">
    <property type="entry name" value="NAD(P)-bd_dom_sf"/>
</dbReference>
<evidence type="ECO:0000256" key="6">
    <source>
        <dbReference type="ARBA" id="ARBA00023027"/>
    </source>
</evidence>
<evidence type="ECO:0000259" key="10">
    <source>
        <dbReference type="Pfam" id="PF11975"/>
    </source>
</evidence>
<dbReference type="GO" id="GO:0005975">
    <property type="term" value="P:carbohydrate metabolic process"/>
    <property type="evidence" value="ECO:0007669"/>
    <property type="project" value="InterPro"/>
</dbReference>
<comment type="cofactor">
    <cofactor evidence="2">
        <name>Mn(2+)</name>
        <dbReference type="ChEBI" id="CHEBI:29035"/>
    </cofactor>
</comment>
<reference evidence="11" key="1">
    <citation type="journal article" date="2014" name="Front. Microbiol.">
        <title>High frequency of phylogenetically diverse reductive dehalogenase-homologous genes in deep subseafloor sedimentary metagenomes.</title>
        <authorList>
            <person name="Kawai M."/>
            <person name="Futagami T."/>
            <person name="Toyoda A."/>
            <person name="Takaki Y."/>
            <person name="Nishi S."/>
            <person name="Hori S."/>
            <person name="Arai W."/>
            <person name="Tsubouchi T."/>
            <person name="Morono Y."/>
            <person name="Uchiyama I."/>
            <person name="Ito T."/>
            <person name="Fujiyama A."/>
            <person name="Inagaki F."/>
            <person name="Takami H."/>
        </authorList>
    </citation>
    <scope>NUCLEOTIDE SEQUENCE</scope>
    <source>
        <strain evidence="11">Expedition CK06-06</strain>
    </source>
</reference>
<feature type="non-terminal residue" evidence="11">
    <location>
        <position position="244"/>
    </location>
</feature>
<comment type="similarity">
    <text evidence="3">Belongs to the glycosyl hydrolase 4 family.</text>
</comment>
<keyword evidence="8" id="KW-0119">Carbohydrate metabolism</keyword>
<dbReference type="AlphaFoldDB" id="X0YA15"/>
<dbReference type="InterPro" id="IPR022616">
    <property type="entry name" value="Glyco_hydro_4_C"/>
</dbReference>
<sequence>DIDAEGLEIMTRLGRRMAEEWGRKTTVMGTLDRREALAGADFVLTTIAVGGVKTWRQDEEVPAKHGYYGHSVDTVGPGGLFRGLRLIPPMIEICRDIEEICPDAWVVNYSNPMASICRAVRKATSVKIVGLCTAGFLPRQVARYLDIAPDRVEVISVGVNHWVWVLKILVDGEDFTQQFETKMRKEQADGYVRSSVELMEIFGCWPLPGANHVAEFFPYFYGPEDDGRDDRRYPFRKGHDFDER</sequence>